<dbReference type="EMBL" id="JAAALK010001735">
    <property type="protein sequence ID" value="KAG8040760.1"/>
    <property type="molecule type" value="Genomic_DNA"/>
</dbReference>
<sequence>MEHSAQLNNCDFTNSNVLGSIKLGLIAVSSEKAPFCRQTRYGYQFHQLLPLSSIPESEQMNKVLPWRVSIVHFKGE</sequence>
<keyword evidence="2" id="KW-1185">Reference proteome</keyword>
<evidence type="ECO:0000313" key="2">
    <source>
        <dbReference type="Proteomes" id="UP000729402"/>
    </source>
</evidence>
<accession>A0A8J5QS10</accession>
<dbReference type="AlphaFoldDB" id="A0A8J5QS10"/>
<organism evidence="1 2">
    <name type="scientific">Zizania palustris</name>
    <name type="common">Northern wild rice</name>
    <dbReference type="NCBI Taxonomy" id="103762"/>
    <lineage>
        <taxon>Eukaryota</taxon>
        <taxon>Viridiplantae</taxon>
        <taxon>Streptophyta</taxon>
        <taxon>Embryophyta</taxon>
        <taxon>Tracheophyta</taxon>
        <taxon>Spermatophyta</taxon>
        <taxon>Magnoliopsida</taxon>
        <taxon>Liliopsida</taxon>
        <taxon>Poales</taxon>
        <taxon>Poaceae</taxon>
        <taxon>BOP clade</taxon>
        <taxon>Oryzoideae</taxon>
        <taxon>Oryzeae</taxon>
        <taxon>Zizaniinae</taxon>
        <taxon>Zizania</taxon>
    </lineage>
</organism>
<dbReference type="Proteomes" id="UP000729402">
    <property type="component" value="Unassembled WGS sequence"/>
</dbReference>
<protein>
    <submittedName>
        <fullName evidence="1">Uncharacterized protein</fullName>
    </submittedName>
</protein>
<reference evidence="1" key="1">
    <citation type="journal article" date="2021" name="bioRxiv">
        <title>Whole Genome Assembly and Annotation of Northern Wild Rice, Zizania palustris L., Supports a Whole Genome Duplication in the Zizania Genus.</title>
        <authorList>
            <person name="Haas M."/>
            <person name="Kono T."/>
            <person name="Macchietto M."/>
            <person name="Millas R."/>
            <person name="McGilp L."/>
            <person name="Shao M."/>
            <person name="Duquette J."/>
            <person name="Hirsch C.N."/>
            <person name="Kimball J."/>
        </authorList>
    </citation>
    <scope>NUCLEOTIDE SEQUENCE</scope>
    <source>
        <tissue evidence="1">Fresh leaf tissue</tissue>
    </source>
</reference>
<reference evidence="1" key="2">
    <citation type="submission" date="2021-02" db="EMBL/GenBank/DDBJ databases">
        <authorList>
            <person name="Kimball J.A."/>
            <person name="Haas M.W."/>
            <person name="Macchietto M."/>
            <person name="Kono T."/>
            <person name="Duquette J."/>
            <person name="Shao M."/>
        </authorList>
    </citation>
    <scope>NUCLEOTIDE SEQUENCE</scope>
    <source>
        <tissue evidence="1">Fresh leaf tissue</tissue>
    </source>
</reference>
<name>A0A8J5QS10_ZIZPA</name>
<gene>
    <name evidence="1" type="ORF">GUJ93_ZPchr0337g7068</name>
</gene>
<evidence type="ECO:0000313" key="1">
    <source>
        <dbReference type="EMBL" id="KAG8040760.1"/>
    </source>
</evidence>
<comment type="caution">
    <text evidence="1">The sequence shown here is derived from an EMBL/GenBank/DDBJ whole genome shotgun (WGS) entry which is preliminary data.</text>
</comment>
<proteinExistence type="predicted"/>